<evidence type="ECO:0000313" key="3">
    <source>
        <dbReference type="Proteomes" id="UP001206206"/>
    </source>
</evidence>
<dbReference type="Proteomes" id="UP001206206">
    <property type="component" value="Unassembled WGS sequence"/>
</dbReference>
<keyword evidence="3" id="KW-1185">Reference proteome</keyword>
<name>A0ABT1P7Z7_9ACTN</name>
<sequence length="490" mass="53599">MRVAVIGGGAAAVSLLDSMLRTVDDGRTRWDITLYEGAPDLATGRAYRPDLDCALVNREAGYMSIRCHERDHFLRWLRAEPRYRHTQHAALPVDAFVPRRIYGEYLVSQLARCRGEAERRGWTVSVVREFALEAKASDSEILIRTADGVRYADRLVLCLGAGSPADPYRLVGAPGFHPDPYPLRTVLPRIGQDARVLVLGTGLSGVDVALGLLRTGHRGPVTMASRHGVLPGVRAVQRAYQLRRLTPRTVGRRVAEHGSLRLRDFLDLLRAELTEAGADIAEATARRAAHEWLRADLARLDDNPYQTIATSALHQVRESVWSGFGDADRRRFLRRVHPYAKPLFNPMPPSTARALLAAMDSGQLEVRSDLTAVVPATGGGFWLDSGRGRRRVDGVVDATRSGLATTGTKAEPLLESLVNSGLAMRNPYGGLRVDTATNALHSPVPGEVTRCYALGDITSGDLFYAGSMYMINVRADVISRALADSASHDE</sequence>
<evidence type="ECO:0000313" key="2">
    <source>
        <dbReference type="EMBL" id="MCQ4041496.1"/>
    </source>
</evidence>
<comment type="caution">
    <text evidence="2">The sequence shown here is derived from an EMBL/GenBank/DDBJ whole genome shotgun (WGS) entry which is preliminary data.</text>
</comment>
<dbReference type="InterPro" id="IPR052189">
    <property type="entry name" value="L-asp_N-monooxygenase_NS-form"/>
</dbReference>
<reference evidence="2 3" key="1">
    <citation type="submission" date="2022-06" db="EMBL/GenBank/DDBJ databases">
        <title>Draft genome sequence of type strain Streptomyces rubrisoli DSM 42083.</title>
        <authorList>
            <person name="Duangmal K."/>
            <person name="Klaysubun C."/>
        </authorList>
    </citation>
    <scope>NUCLEOTIDE SEQUENCE [LARGE SCALE GENOMIC DNA]</scope>
    <source>
        <strain evidence="2 3">DSM 42083</strain>
    </source>
</reference>
<gene>
    <name evidence="2" type="ORF">NON19_05500</name>
</gene>
<accession>A0ABT1P7Z7</accession>
<feature type="domain" description="FAD-dependent urate hydroxylase HpyO/Asp monooxygenase CreE-like FAD/NAD(P)-binding" evidence="1">
    <location>
        <begin position="4"/>
        <end position="161"/>
    </location>
</feature>
<dbReference type="SUPFAM" id="SSF51905">
    <property type="entry name" value="FAD/NAD(P)-binding domain"/>
    <property type="match status" value="2"/>
</dbReference>
<dbReference type="RefSeq" id="WP_255925483.1">
    <property type="nucleotide sequence ID" value="NZ_JANFNH010000003.1"/>
</dbReference>
<proteinExistence type="predicted"/>
<protein>
    <submittedName>
        <fullName evidence="2">FAD/NAD(P)-binding protein</fullName>
    </submittedName>
</protein>
<dbReference type="PANTHER" id="PTHR40254:SF1">
    <property type="entry name" value="BLR0577 PROTEIN"/>
    <property type="match status" value="1"/>
</dbReference>
<dbReference type="Gene3D" id="3.50.50.60">
    <property type="entry name" value="FAD/NAD(P)-binding domain"/>
    <property type="match status" value="1"/>
</dbReference>
<dbReference type="EMBL" id="JANFNH010000003">
    <property type="protein sequence ID" value="MCQ4041496.1"/>
    <property type="molecule type" value="Genomic_DNA"/>
</dbReference>
<dbReference type="Pfam" id="PF13454">
    <property type="entry name" value="NAD_binding_9"/>
    <property type="match status" value="1"/>
</dbReference>
<dbReference type="InterPro" id="IPR038732">
    <property type="entry name" value="HpyO/CreE_NAD-binding"/>
</dbReference>
<dbReference type="InterPro" id="IPR036188">
    <property type="entry name" value="FAD/NAD-bd_sf"/>
</dbReference>
<organism evidence="2 3">
    <name type="scientific">Streptantibioticus rubrisoli</name>
    <dbReference type="NCBI Taxonomy" id="1387313"/>
    <lineage>
        <taxon>Bacteria</taxon>
        <taxon>Bacillati</taxon>
        <taxon>Actinomycetota</taxon>
        <taxon>Actinomycetes</taxon>
        <taxon>Kitasatosporales</taxon>
        <taxon>Streptomycetaceae</taxon>
        <taxon>Streptantibioticus</taxon>
    </lineage>
</organism>
<evidence type="ECO:0000259" key="1">
    <source>
        <dbReference type="Pfam" id="PF13454"/>
    </source>
</evidence>
<dbReference type="PANTHER" id="PTHR40254">
    <property type="entry name" value="BLR0577 PROTEIN"/>
    <property type="match status" value="1"/>
</dbReference>